<protein>
    <recommendedName>
        <fullName evidence="14">Endonuclease</fullName>
        <ecNumber evidence="14">3.1.30.-</ecNumber>
    </recommendedName>
</protein>
<keyword evidence="5 13" id="KW-0479">Metal-binding</keyword>
<evidence type="ECO:0000256" key="1">
    <source>
        <dbReference type="ARBA" id="ARBA00001946"/>
    </source>
</evidence>
<dbReference type="EMBL" id="GEDV01005898">
    <property type="protein sequence ID" value="JAP82659.1"/>
    <property type="molecule type" value="Transcribed_RNA"/>
</dbReference>
<feature type="domain" description="ENPP1-3/EXOG-like endonuclease/phosphodiesterase" evidence="15">
    <location>
        <begin position="75"/>
        <end position="285"/>
    </location>
</feature>
<evidence type="ECO:0000259" key="16">
    <source>
        <dbReference type="SMART" id="SM00892"/>
    </source>
</evidence>
<evidence type="ECO:0000256" key="10">
    <source>
        <dbReference type="ARBA" id="ARBA00023128"/>
    </source>
</evidence>
<evidence type="ECO:0000256" key="9">
    <source>
        <dbReference type="ARBA" id="ARBA00022946"/>
    </source>
</evidence>
<evidence type="ECO:0000259" key="15">
    <source>
        <dbReference type="SMART" id="SM00477"/>
    </source>
</evidence>
<dbReference type="GO" id="GO:0006309">
    <property type="term" value="P:apoptotic DNA fragmentation"/>
    <property type="evidence" value="ECO:0007669"/>
    <property type="project" value="TreeGrafter"/>
</dbReference>
<dbReference type="SMART" id="SM00892">
    <property type="entry name" value="Endonuclease_NS"/>
    <property type="match status" value="1"/>
</dbReference>
<evidence type="ECO:0000256" key="4">
    <source>
        <dbReference type="ARBA" id="ARBA00022722"/>
    </source>
</evidence>
<dbReference type="InterPro" id="IPR020821">
    <property type="entry name" value="ENPP1-3/EXOG-like_nuc-like"/>
</dbReference>
<evidence type="ECO:0000256" key="2">
    <source>
        <dbReference type="ARBA" id="ARBA00004173"/>
    </source>
</evidence>
<reference evidence="17" key="1">
    <citation type="journal article" date="2016" name="Ticks Tick Borne Dis.">
        <title>De novo assembly and annotation of the salivary gland transcriptome of Rhipicephalus appendiculatus male and female ticks during blood feeding.</title>
        <authorList>
            <person name="de Castro M.H."/>
            <person name="de Klerk D."/>
            <person name="Pienaar R."/>
            <person name="Latif A.A."/>
            <person name="Rees D.J."/>
            <person name="Mans B.J."/>
        </authorList>
    </citation>
    <scope>NUCLEOTIDE SEQUENCE</scope>
    <source>
        <tissue evidence="17">Salivary glands</tissue>
    </source>
</reference>
<dbReference type="SUPFAM" id="SSF54060">
    <property type="entry name" value="His-Me finger endonucleases"/>
    <property type="match status" value="1"/>
</dbReference>
<organism evidence="17">
    <name type="scientific">Rhipicephalus appendiculatus</name>
    <name type="common">Brown ear tick</name>
    <dbReference type="NCBI Taxonomy" id="34631"/>
    <lineage>
        <taxon>Eukaryota</taxon>
        <taxon>Metazoa</taxon>
        <taxon>Ecdysozoa</taxon>
        <taxon>Arthropoda</taxon>
        <taxon>Chelicerata</taxon>
        <taxon>Arachnida</taxon>
        <taxon>Acari</taxon>
        <taxon>Parasitiformes</taxon>
        <taxon>Ixodida</taxon>
        <taxon>Ixodoidea</taxon>
        <taxon>Ixodidae</taxon>
        <taxon>Rhipicephalinae</taxon>
        <taxon>Rhipicephalus</taxon>
        <taxon>Rhipicephalus</taxon>
    </lineage>
</organism>
<dbReference type="Pfam" id="PF01223">
    <property type="entry name" value="Endonuclease_NS"/>
    <property type="match status" value="1"/>
</dbReference>
<dbReference type="EC" id="3.1.30.-" evidence="14"/>
<keyword evidence="4 14" id="KW-0540">Nuclease</keyword>
<dbReference type="PROSITE" id="PS01070">
    <property type="entry name" value="NUCLEASE_NON_SPEC"/>
    <property type="match status" value="1"/>
</dbReference>
<proteinExistence type="inferred from homology"/>
<name>A0A131YTW0_RHIAP</name>
<evidence type="ECO:0000256" key="6">
    <source>
        <dbReference type="ARBA" id="ARBA00022759"/>
    </source>
</evidence>
<feature type="active site" description="Proton acceptor" evidence="12">
    <location>
        <position position="140"/>
    </location>
</feature>
<accession>A0A131YTW0</accession>
<evidence type="ECO:0000313" key="17">
    <source>
        <dbReference type="EMBL" id="JAP82659.1"/>
    </source>
</evidence>
<keyword evidence="9" id="KW-0809">Transit peptide</keyword>
<evidence type="ECO:0000256" key="5">
    <source>
        <dbReference type="ARBA" id="ARBA00022723"/>
    </source>
</evidence>
<dbReference type="InterPro" id="IPR044929">
    <property type="entry name" value="DNA/RNA_non-sp_Endonuclease_sf"/>
</dbReference>
<keyword evidence="11" id="KW-1015">Disulfide bond</keyword>
<evidence type="ECO:0000256" key="13">
    <source>
        <dbReference type="PIRSR" id="PIRSR640255-2"/>
    </source>
</evidence>
<dbReference type="InterPro" id="IPR001604">
    <property type="entry name" value="Endo_G_ENPP1-like_dom"/>
</dbReference>
<comment type="subcellular location">
    <subcellularLocation>
        <location evidence="2">Mitochondrion</location>
    </subcellularLocation>
</comment>
<feature type="domain" description="DNA/RNA non-specific endonuclease/pyrophosphatase/phosphodiesterase" evidence="16">
    <location>
        <begin position="74"/>
        <end position="285"/>
    </location>
</feature>
<sequence length="293" mass="33574">MTSLSRRGVQLLAAAVAGWGSCRAYDHFSAKGQVHAATLLPSTPAVVPVEPVESASRQTQIMRFGFPGTDTLRFLDDYVLSYDRRNRTAHWVFEHLTKEKLLRNDKVDRSKCEFHEDTQIHPYFRSLNSDYYKSGFDRGHLAAAGNHRRCQSDVDQTFLLSNMAPQVGKGFNRDSWNRLEKHVRGLTKHYKNVYVCTGPLYLPRMESDGKKYVKYQVIGANHVAVPTHFFKVIVGETENAEFDLESYVMPNAVIPDDTLLRSFLVPLDTIERAAGLLFFDKIDKNKFRRVNRR</sequence>
<comment type="similarity">
    <text evidence="3 14">Belongs to the DNA/RNA non-specific endonuclease family.</text>
</comment>
<evidence type="ECO:0000256" key="14">
    <source>
        <dbReference type="RuleBase" id="RU366055"/>
    </source>
</evidence>
<dbReference type="GO" id="GO:0046872">
    <property type="term" value="F:metal ion binding"/>
    <property type="evidence" value="ECO:0007669"/>
    <property type="project" value="UniProtKB-KW"/>
</dbReference>
<evidence type="ECO:0000256" key="8">
    <source>
        <dbReference type="ARBA" id="ARBA00022842"/>
    </source>
</evidence>
<dbReference type="CDD" id="cd00091">
    <property type="entry name" value="NUC"/>
    <property type="match status" value="1"/>
</dbReference>
<keyword evidence="8" id="KW-0460">Magnesium</keyword>
<dbReference type="PANTHER" id="PTHR13966">
    <property type="entry name" value="ENDONUCLEASE RELATED"/>
    <property type="match status" value="1"/>
</dbReference>
<feature type="binding site" evidence="13">
    <location>
        <position position="172"/>
    </location>
    <ligand>
        <name>Mg(2+)</name>
        <dbReference type="ChEBI" id="CHEBI:18420"/>
        <note>catalytic</note>
    </ligand>
</feature>
<dbReference type="InterPro" id="IPR018524">
    <property type="entry name" value="DNA/RNA_endonuclease_AS"/>
</dbReference>
<dbReference type="GO" id="GO:0005634">
    <property type="term" value="C:nucleus"/>
    <property type="evidence" value="ECO:0007669"/>
    <property type="project" value="TreeGrafter"/>
</dbReference>
<keyword evidence="10" id="KW-0496">Mitochondrion</keyword>
<keyword evidence="6 14" id="KW-0255">Endonuclease</keyword>
<dbReference type="GO" id="GO:0000014">
    <property type="term" value="F:single-stranded DNA endodeoxyribonuclease activity"/>
    <property type="evidence" value="ECO:0007669"/>
    <property type="project" value="TreeGrafter"/>
</dbReference>
<dbReference type="GO" id="GO:0004521">
    <property type="term" value="F:RNA endonuclease activity"/>
    <property type="evidence" value="ECO:0007669"/>
    <property type="project" value="TreeGrafter"/>
</dbReference>
<dbReference type="InterPro" id="IPR044925">
    <property type="entry name" value="His-Me_finger_sf"/>
</dbReference>
<dbReference type="InterPro" id="IPR040255">
    <property type="entry name" value="Non-specific_endonuclease"/>
</dbReference>
<evidence type="ECO:0000256" key="3">
    <source>
        <dbReference type="ARBA" id="ARBA00010052"/>
    </source>
</evidence>
<dbReference type="GO" id="GO:0005743">
    <property type="term" value="C:mitochondrial inner membrane"/>
    <property type="evidence" value="ECO:0007669"/>
    <property type="project" value="TreeGrafter"/>
</dbReference>
<keyword evidence="7 14" id="KW-0378">Hydrolase</keyword>
<evidence type="ECO:0000256" key="11">
    <source>
        <dbReference type="ARBA" id="ARBA00023157"/>
    </source>
</evidence>
<dbReference type="SMART" id="SM00477">
    <property type="entry name" value="NUC"/>
    <property type="match status" value="1"/>
</dbReference>
<dbReference type="GO" id="GO:0003676">
    <property type="term" value="F:nucleic acid binding"/>
    <property type="evidence" value="ECO:0007669"/>
    <property type="project" value="InterPro"/>
</dbReference>
<dbReference type="FunFam" id="3.40.570.10:FF:000002">
    <property type="entry name" value="Endonuclease G, mitochondrial"/>
    <property type="match status" value="1"/>
</dbReference>
<evidence type="ECO:0000256" key="12">
    <source>
        <dbReference type="PIRSR" id="PIRSR640255-1"/>
    </source>
</evidence>
<dbReference type="PANTHER" id="PTHR13966:SF5">
    <property type="entry name" value="ENDONUCLEASE G, MITOCHONDRIAL"/>
    <property type="match status" value="1"/>
</dbReference>
<evidence type="ECO:0000256" key="7">
    <source>
        <dbReference type="ARBA" id="ARBA00022801"/>
    </source>
</evidence>
<dbReference type="Gene3D" id="3.40.570.10">
    <property type="entry name" value="Extracellular Endonuclease, subunit A"/>
    <property type="match status" value="1"/>
</dbReference>
<comment type="cofactor">
    <cofactor evidence="1 14">
        <name>Mg(2+)</name>
        <dbReference type="ChEBI" id="CHEBI:18420"/>
    </cofactor>
</comment>
<dbReference type="PROSITE" id="PS51257">
    <property type="entry name" value="PROKAR_LIPOPROTEIN"/>
    <property type="match status" value="1"/>
</dbReference>
<dbReference type="AlphaFoldDB" id="A0A131YTW0"/>